<comment type="similarity">
    <text evidence="5">Belongs to the protein-tyrosine phosphatase family. Atypical dual-specificity phosphatase Siw14-like subfamily.</text>
</comment>
<evidence type="ECO:0000256" key="6">
    <source>
        <dbReference type="ARBA" id="ARBA00047342"/>
    </source>
</evidence>
<gene>
    <name evidence="10" type="ORF">EJ04DRAFT_530984</name>
</gene>
<dbReference type="EMBL" id="ML996099">
    <property type="protein sequence ID" value="KAF2740858.1"/>
    <property type="molecule type" value="Genomic_DNA"/>
</dbReference>
<feature type="region of interest" description="Disordered" evidence="8">
    <location>
        <begin position="1"/>
        <end position="22"/>
    </location>
</feature>
<dbReference type="EC" id="3.6.1.52" evidence="2"/>
<keyword evidence="11" id="KW-1185">Reference proteome</keyword>
<dbReference type="InterPro" id="IPR029021">
    <property type="entry name" value="Prot-tyrosine_phosphatase-like"/>
</dbReference>
<dbReference type="InterPro" id="IPR016130">
    <property type="entry name" value="Tyr_Pase_AS"/>
</dbReference>
<dbReference type="PROSITE" id="PS00383">
    <property type="entry name" value="TYR_PHOSPHATASE_1"/>
    <property type="match status" value="1"/>
</dbReference>
<dbReference type="Proteomes" id="UP000799444">
    <property type="component" value="Unassembled WGS sequence"/>
</dbReference>
<dbReference type="GO" id="GO:0052840">
    <property type="term" value="F:inositol diphosphate tetrakisphosphate diphosphatase activity"/>
    <property type="evidence" value="ECO:0007669"/>
    <property type="project" value="TreeGrafter"/>
</dbReference>
<organism evidence="10 11">
    <name type="scientific">Polyplosphaeria fusca</name>
    <dbReference type="NCBI Taxonomy" id="682080"/>
    <lineage>
        <taxon>Eukaryota</taxon>
        <taxon>Fungi</taxon>
        <taxon>Dikarya</taxon>
        <taxon>Ascomycota</taxon>
        <taxon>Pezizomycotina</taxon>
        <taxon>Dothideomycetes</taxon>
        <taxon>Pleosporomycetidae</taxon>
        <taxon>Pleosporales</taxon>
        <taxon>Tetraplosphaeriaceae</taxon>
        <taxon>Polyplosphaeria</taxon>
    </lineage>
</organism>
<proteinExistence type="inferred from homology"/>
<dbReference type="SUPFAM" id="SSF52799">
    <property type="entry name" value="(Phosphotyrosine protein) phosphatases II"/>
    <property type="match status" value="1"/>
</dbReference>
<evidence type="ECO:0000256" key="3">
    <source>
        <dbReference type="ARBA" id="ARBA00022490"/>
    </source>
</evidence>
<keyword evidence="3" id="KW-0963">Cytoplasm</keyword>
<name>A0A9P4RC55_9PLEO</name>
<dbReference type="Pfam" id="PF03162">
    <property type="entry name" value="Y_phosphatase2"/>
    <property type="match status" value="1"/>
</dbReference>
<sequence length="266" mass="29942">MSITNGAPEPAENNDPQRPPGLFESVATYIRNLKFPNREILSDHAAHNSHEDVPDDAVKSADHLPNQQRLCPDRLRPLLPPANFGAVVPNSVYRSSYPAAENYEFLKSLKLKTILTLVPEELSFDYLSFMAEAGIQHHQVHIPANKGEVKIHKCQILQALNIVLDRTNHPILIHCNKGKHRTGCVVGCFRRIQGEELNSVFEEYHAYADPKARIMDEAFIKQFDDDTASWMARRYGHIATRMPVPPPSPESSVTSYETWSVARSPA</sequence>
<dbReference type="InterPro" id="IPR020422">
    <property type="entry name" value="TYR_PHOSPHATASE_DUAL_dom"/>
</dbReference>
<evidence type="ECO:0000256" key="5">
    <source>
        <dbReference type="ARBA" id="ARBA00044949"/>
    </source>
</evidence>
<evidence type="ECO:0000313" key="11">
    <source>
        <dbReference type="Proteomes" id="UP000799444"/>
    </source>
</evidence>
<dbReference type="OrthoDB" id="6375174at2759"/>
<comment type="subcellular location">
    <subcellularLocation>
        <location evidence="1">Cytoplasm</location>
    </subcellularLocation>
</comment>
<dbReference type="PANTHER" id="PTHR31126">
    <property type="entry name" value="TYROSINE-PROTEIN PHOSPHATASE"/>
    <property type="match status" value="1"/>
</dbReference>
<reference evidence="10" key="1">
    <citation type="journal article" date="2020" name="Stud. Mycol.">
        <title>101 Dothideomycetes genomes: a test case for predicting lifestyles and emergence of pathogens.</title>
        <authorList>
            <person name="Haridas S."/>
            <person name="Albert R."/>
            <person name="Binder M."/>
            <person name="Bloem J."/>
            <person name="Labutti K."/>
            <person name="Salamov A."/>
            <person name="Andreopoulos B."/>
            <person name="Baker S."/>
            <person name="Barry K."/>
            <person name="Bills G."/>
            <person name="Bluhm B."/>
            <person name="Cannon C."/>
            <person name="Castanera R."/>
            <person name="Culley D."/>
            <person name="Daum C."/>
            <person name="Ezra D."/>
            <person name="Gonzalez J."/>
            <person name="Henrissat B."/>
            <person name="Kuo A."/>
            <person name="Liang C."/>
            <person name="Lipzen A."/>
            <person name="Lutzoni F."/>
            <person name="Magnuson J."/>
            <person name="Mondo S."/>
            <person name="Nolan M."/>
            <person name="Ohm R."/>
            <person name="Pangilinan J."/>
            <person name="Park H.-J."/>
            <person name="Ramirez L."/>
            <person name="Alfaro M."/>
            <person name="Sun H."/>
            <person name="Tritt A."/>
            <person name="Yoshinaga Y."/>
            <person name="Zwiers L.-H."/>
            <person name="Turgeon B."/>
            <person name="Goodwin S."/>
            <person name="Spatafora J."/>
            <person name="Crous P."/>
            <person name="Grigoriev I."/>
        </authorList>
    </citation>
    <scope>NUCLEOTIDE SEQUENCE</scope>
    <source>
        <strain evidence="10">CBS 125425</strain>
    </source>
</reference>
<comment type="catalytic activity">
    <reaction evidence="7">
        <text>1,5-bis(diphospho)-1D-myo-inositol 2,3,4,6-tetrakisphosphate + H2O = 1-diphospho-1D-myo-inositol 2,3,4,5,6-pentakisphosphate + phosphate + 2 H(+)</text>
        <dbReference type="Rhea" id="RHEA:79699"/>
        <dbReference type="ChEBI" id="CHEBI:15377"/>
        <dbReference type="ChEBI" id="CHEBI:15378"/>
        <dbReference type="ChEBI" id="CHEBI:43474"/>
        <dbReference type="ChEBI" id="CHEBI:74946"/>
        <dbReference type="ChEBI" id="CHEBI:77983"/>
        <dbReference type="EC" id="3.6.1.52"/>
    </reaction>
    <physiologicalReaction direction="left-to-right" evidence="7">
        <dbReference type="Rhea" id="RHEA:79700"/>
    </physiologicalReaction>
</comment>
<evidence type="ECO:0000256" key="1">
    <source>
        <dbReference type="ARBA" id="ARBA00004496"/>
    </source>
</evidence>
<evidence type="ECO:0000256" key="7">
    <source>
        <dbReference type="ARBA" id="ARBA00047927"/>
    </source>
</evidence>
<dbReference type="PROSITE" id="PS50054">
    <property type="entry name" value="TYR_PHOSPHATASE_DUAL"/>
    <property type="match status" value="1"/>
</dbReference>
<keyword evidence="4" id="KW-0378">Hydrolase</keyword>
<dbReference type="GO" id="GO:0016791">
    <property type="term" value="F:phosphatase activity"/>
    <property type="evidence" value="ECO:0007669"/>
    <property type="project" value="TreeGrafter"/>
</dbReference>
<protein>
    <recommendedName>
        <fullName evidence="2">diphosphoinositol-polyphosphate diphosphatase</fullName>
        <ecNumber evidence="2">3.6.1.52</ecNumber>
    </recommendedName>
</protein>
<evidence type="ECO:0000256" key="8">
    <source>
        <dbReference type="SAM" id="MobiDB-lite"/>
    </source>
</evidence>
<comment type="caution">
    <text evidence="10">The sequence shown here is derived from an EMBL/GenBank/DDBJ whole genome shotgun (WGS) entry which is preliminary data.</text>
</comment>
<accession>A0A9P4RC55</accession>
<comment type="catalytic activity">
    <reaction evidence="6">
        <text>5-diphospho-1D-myo-inositol 1,2,3,4,6-pentakisphosphate + H2O = 1D-myo-inositol hexakisphosphate + phosphate + H(+)</text>
        <dbReference type="Rhea" id="RHEA:22384"/>
        <dbReference type="ChEBI" id="CHEBI:15377"/>
        <dbReference type="ChEBI" id="CHEBI:15378"/>
        <dbReference type="ChEBI" id="CHEBI:43474"/>
        <dbReference type="ChEBI" id="CHEBI:58130"/>
        <dbReference type="ChEBI" id="CHEBI:58628"/>
        <dbReference type="EC" id="3.6.1.52"/>
    </reaction>
    <physiologicalReaction direction="left-to-right" evidence="6">
        <dbReference type="Rhea" id="RHEA:22385"/>
    </physiologicalReaction>
</comment>
<dbReference type="AlphaFoldDB" id="A0A9P4RC55"/>
<evidence type="ECO:0000259" key="9">
    <source>
        <dbReference type="PROSITE" id="PS50054"/>
    </source>
</evidence>
<dbReference type="FunFam" id="3.90.190.10:FF:000035">
    <property type="entry name" value="Tyrosine phosphatase, putative"/>
    <property type="match status" value="1"/>
</dbReference>
<evidence type="ECO:0000313" key="10">
    <source>
        <dbReference type="EMBL" id="KAF2740858.1"/>
    </source>
</evidence>
<evidence type="ECO:0000256" key="2">
    <source>
        <dbReference type="ARBA" id="ARBA00012527"/>
    </source>
</evidence>
<dbReference type="GO" id="GO:0005737">
    <property type="term" value="C:cytoplasm"/>
    <property type="evidence" value="ECO:0007669"/>
    <property type="project" value="UniProtKB-SubCell"/>
</dbReference>
<dbReference type="Gene3D" id="3.90.190.10">
    <property type="entry name" value="Protein tyrosine phosphatase superfamily"/>
    <property type="match status" value="1"/>
</dbReference>
<dbReference type="PANTHER" id="PTHR31126:SF48">
    <property type="entry name" value="INOSITOL PHOSPHATASE SIW14"/>
    <property type="match status" value="1"/>
</dbReference>
<evidence type="ECO:0000256" key="4">
    <source>
        <dbReference type="ARBA" id="ARBA00022801"/>
    </source>
</evidence>
<dbReference type="InterPro" id="IPR004861">
    <property type="entry name" value="Siw14-like"/>
</dbReference>
<feature type="domain" description="Tyrosine-protein phosphatase" evidence="9">
    <location>
        <begin position="83"/>
        <end position="236"/>
    </location>
</feature>